<organism evidence="1 2">
    <name type="scientific">Aquaticitalea lipolytica</name>
    <dbReference type="NCBI Taxonomy" id="1247562"/>
    <lineage>
        <taxon>Bacteria</taxon>
        <taxon>Pseudomonadati</taxon>
        <taxon>Bacteroidota</taxon>
        <taxon>Flavobacteriia</taxon>
        <taxon>Flavobacteriales</taxon>
        <taxon>Flavobacteriaceae</taxon>
        <taxon>Aquaticitalea</taxon>
    </lineage>
</organism>
<dbReference type="Proteomes" id="UP000598120">
    <property type="component" value="Unassembled WGS sequence"/>
</dbReference>
<proteinExistence type="predicted"/>
<dbReference type="AlphaFoldDB" id="A0A8J2XIY7"/>
<gene>
    <name evidence="1" type="ORF">GCM10011531_16430</name>
</gene>
<sequence length="47" mass="5576">MCSHNIRIFKGYILKSLILKDGYSVKQLKHKIDGSDDFDDFDDFDFF</sequence>
<evidence type="ECO:0000313" key="1">
    <source>
        <dbReference type="EMBL" id="GFZ85867.1"/>
    </source>
</evidence>
<evidence type="ECO:0000313" key="2">
    <source>
        <dbReference type="Proteomes" id="UP000598120"/>
    </source>
</evidence>
<protein>
    <submittedName>
        <fullName evidence="1">Uncharacterized protein</fullName>
    </submittedName>
</protein>
<name>A0A8J2XIY7_9FLAO</name>
<comment type="caution">
    <text evidence="1">The sequence shown here is derived from an EMBL/GenBank/DDBJ whole genome shotgun (WGS) entry which is preliminary data.</text>
</comment>
<accession>A0A8J2XIY7</accession>
<dbReference type="EMBL" id="BMIC01000002">
    <property type="protein sequence ID" value="GFZ85867.1"/>
    <property type="molecule type" value="Genomic_DNA"/>
</dbReference>
<reference evidence="1 2" key="1">
    <citation type="journal article" date="2014" name="Int. J. Syst. Evol. Microbiol.">
        <title>Complete genome sequence of Corynebacterium casei LMG S-19264T (=DSM 44701T), isolated from a smear-ripened cheese.</title>
        <authorList>
            <consortium name="US DOE Joint Genome Institute (JGI-PGF)"/>
            <person name="Walter F."/>
            <person name="Albersmeier A."/>
            <person name="Kalinowski J."/>
            <person name="Ruckert C."/>
        </authorList>
    </citation>
    <scope>NUCLEOTIDE SEQUENCE [LARGE SCALE GENOMIC DNA]</scope>
    <source>
        <strain evidence="1 2">CGMCC 1.15295</strain>
    </source>
</reference>
<keyword evidence="2" id="KW-1185">Reference proteome</keyword>